<protein>
    <recommendedName>
        <fullName evidence="6">Zinc-ribbon domain-containing protein</fullName>
    </recommendedName>
</protein>
<dbReference type="GO" id="GO:1900150">
    <property type="term" value="P:regulation of defense response to fungus"/>
    <property type="evidence" value="ECO:0007669"/>
    <property type="project" value="InterPro"/>
</dbReference>
<feature type="region of interest" description="Disordered" evidence="1">
    <location>
        <begin position="124"/>
        <end position="216"/>
    </location>
</feature>
<feature type="region of interest" description="Disordered" evidence="1">
    <location>
        <begin position="356"/>
        <end position="389"/>
    </location>
</feature>
<feature type="domain" description="Enhanced disease resistance 4-like N-terminal" evidence="3">
    <location>
        <begin position="77"/>
        <end position="108"/>
    </location>
</feature>
<reference evidence="4" key="1">
    <citation type="submission" date="2023-05" db="EMBL/GenBank/DDBJ databases">
        <title>Nepenthes gracilis genome sequencing.</title>
        <authorList>
            <person name="Fukushima K."/>
        </authorList>
    </citation>
    <scope>NUCLEOTIDE SEQUENCE</scope>
    <source>
        <strain evidence="4">SING2019-196</strain>
    </source>
</reference>
<dbReference type="Proteomes" id="UP001279734">
    <property type="component" value="Unassembled WGS sequence"/>
</dbReference>
<dbReference type="EMBL" id="BSYO01000015">
    <property type="protein sequence ID" value="GMH15725.1"/>
    <property type="molecule type" value="Genomic_DNA"/>
</dbReference>
<evidence type="ECO:0008006" key="6">
    <source>
        <dbReference type="Google" id="ProtNLM"/>
    </source>
</evidence>
<organism evidence="4 5">
    <name type="scientific">Nepenthes gracilis</name>
    <name type="common">Slender pitcher plant</name>
    <dbReference type="NCBI Taxonomy" id="150966"/>
    <lineage>
        <taxon>Eukaryota</taxon>
        <taxon>Viridiplantae</taxon>
        <taxon>Streptophyta</taxon>
        <taxon>Embryophyta</taxon>
        <taxon>Tracheophyta</taxon>
        <taxon>Spermatophyta</taxon>
        <taxon>Magnoliopsida</taxon>
        <taxon>eudicotyledons</taxon>
        <taxon>Gunneridae</taxon>
        <taxon>Pentapetalae</taxon>
        <taxon>Caryophyllales</taxon>
        <taxon>Nepenthaceae</taxon>
        <taxon>Nepenthes</taxon>
    </lineage>
</organism>
<feature type="compositionally biased region" description="Basic and acidic residues" evidence="1">
    <location>
        <begin position="376"/>
        <end position="389"/>
    </location>
</feature>
<evidence type="ECO:0000256" key="1">
    <source>
        <dbReference type="SAM" id="MobiDB-lite"/>
    </source>
</evidence>
<name>A0AAD3SPK7_NEPGR</name>
<accession>A0AAD3SPK7</accession>
<proteinExistence type="predicted"/>
<sequence>MRPRFGLGDGGEMTETHHGLDDIKCSRISNDRAGFVWREKKVVNLASKAAKNNQIQNFRPCKPIPARQNMTNRLPAKVRMVRCPKCTGLLREPAGVPLYICGGCDTTLVVKHYNRSDEGMGMGLHEPGYVQNDKADHVPNVRDASGPNRRSSFADGSSSELNEGMDQQGVENSAMNQLGGRNSDSEASSSSSNKPSLHESKVPLQLPSANEEIERKDDARNCHLEQLRAANSARECSSSNEPTVPVVDEPYQLATTNQEVEGKNQNAIVEGNVQNVIVSSNSVQVEVTNFIRKAIENVDVEGSHENVIESFEQEQLGVANTANEAFSSTDNTLLKNTESLQLAAENGKMDLSEFGDTKQEQHEGDLSSENPSSSEIDYHERDRSLVKSRSGKEYKNEFVGRVVKQVGAMNLSSKSVLPTDTTMEKIMRSSPLLEADSSCPKFGKMHSAHIVSEQEFEGSKFNFTKDSDVNNAKPGKYAAYGFKRMSSDNGLATTEQVNAYSQGYMSLKEVPKSPIRCFLAYDGSVSSLEGNDSRFQSQNFQLDKETLTGSYNIEDCNDTENKLDEFFKINMTCSSSEAQYQANNSPAMLPKKNQQDSVKGRISNANGLLEGTKYGIRRNMMMPKREKFPSQVPFFPSSPAVGYESSSSCNCMCDGNCSHVVHQLPYWLMDPDLSVNHRSYMIRNGSVNRRKFPELPGKIYAGREHHRYHGVGKRATVQPPHNFPRIPYSGDTVNSYYHPYFHHHPDDVQWSHLPPPAICCDGGLCTAPSSYRSWNPYDSFPHRMQRFTDPEYYARGHDMFSGDPTYRDHIRSRKKDKLVMQCHFRPIAGGAPFVSCYECYEVLQLPVDFLMFSRSHKLKCGKCESVLEFSLETGRHLVPYMPEAMLPSIQAAETDDADKSHNLLSASQGNHSKHHGASHSSCVSVEVDQLLSGDRREKPMDKQRGKLESKDFVEKRTFAVESCDPAVHYSGQAQQIKVPRELPARSTSPLHRLMGYSTPDDLLKG</sequence>
<feature type="compositionally biased region" description="Polar residues" evidence="1">
    <location>
        <begin position="169"/>
        <end position="182"/>
    </location>
</feature>
<feature type="domain" description="Probable zinc-ribbon" evidence="2">
    <location>
        <begin position="828"/>
        <end position="871"/>
    </location>
</feature>
<dbReference type="InterPro" id="IPR055126">
    <property type="entry name" value="EDR4-like_N"/>
</dbReference>
<evidence type="ECO:0000259" key="3">
    <source>
        <dbReference type="Pfam" id="PF22910"/>
    </source>
</evidence>
<dbReference type="InterPro" id="IPR021480">
    <property type="entry name" value="Zinc_ribbon_12"/>
</dbReference>
<dbReference type="InterPro" id="IPR040244">
    <property type="entry name" value="EDR4-like"/>
</dbReference>
<dbReference type="PANTHER" id="PTHR31105:SF38">
    <property type="entry name" value="PROTEIN ENHANCED DISEASE RESISTANCE 4"/>
    <property type="match status" value="1"/>
</dbReference>
<dbReference type="AlphaFoldDB" id="A0AAD3SPK7"/>
<keyword evidence="5" id="KW-1185">Reference proteome</keyword>
<feature type="compositionally biased region" description="Basic and acidic residues" evidence="1">
    <location>
        <begin position="356"/>
        <end position="365"/>
    </location>
</feature>
<dbReference type="Pfam" id="PF11331">
    <property type="entry name" value="Zn_ribbon_12"/>
    <property type="match status" value="1"/>
</dbReference>
<feature type="region of interest" description="Disordered" evidence="1">
    <location>
        <begin position="902"/>
        <end position="922"/>
    </location>
</feature>
<gene>
    <name evidence="4" type="ORF">Nepgr_017566</name>
</gene>
<comment type="caution">
    <text evidence="4">The sequence shown here is derived from an EMBL/GenBank/DDBJ whole genome shotgun (WGS) entry which is preliminary data.</text>
</comment>
<dbReference type="PANTHER" id="PTHR31105">
    <property type="entry name" value="EXTRA-LARGE G-PROTEIN-LIKE"/>
    <property type="match status" value="1"/>
</dbReference>
<evidence type="ECO:0000313" key="4">
    <source>
        <dbReference type="EMBL" id="GMH15725.1"/>
    </source>
</evidence>
<feature type="compositionally biased region" description="Polar residues" evidence="1">
    <location>
        <begin position="148"/>
        <end position="161"/>
    </location>
</feature>
<feature type="region of interest" description="Disordered" evidence="1">
    <location>
        <begin position="979"/>
        <end position="1005"/>
    </location>
</feature>
<evidence type="ECO:0000313" key="5">
    <source>
        <dbReference type="Proteomes" id="UP001279734"/>
    </source>
</evidence>
<feature type="compositionally biased region" description="Low complexity" evidence="1">
    <location>
        <begin position="185"/>
        <end position="195"/>
    </location>
</feature>
<dbReference type="Pfam" id="PF22910">
    <property type="entry name" value="EDR4-like_1st"/>
    <property type="match status" value="1"/>
</dbReference>
<evidence type="ECO:0000259" key="2">
    <source>
        <dbReference type="Pfam" id="PF11331"/>
    </source>
</evidence>